<feature type="non-terminal residue" evidence="2">
    <location>
        <position position="456"/>
    </location>
</feature>
<keyword evidence="1" id="KW-1133">Transmembrane helix</keyword>
<dbReference type="AlphaFoldDB" id="A0A0F9A0R4"/>
<reference evidence="2" key="1">
    <citation type="journal article" date="2015" name="Nature">
        <title>Complex archaea that bridge the gap between prokaryotes and eukaryotes.</title>
        <authorList>
            <person name="Spang A."/>
            <person name="Saw J.H."/>
            <person name="Jorgensen S.L."/>
            <person name="Zaremba-Niedzwiedzka K."/>
            <person name="Martijn J."/>
            <person name="Lind A.E."/>
            <person name="van Eijk R."/>
            <person name="Schleper C."/>
            <person name="Guy L."/>
            <person name="Ettema T.J."/>
        </authorList>
    </citation>
    <scope>NUCLEOTIDE SEQUENCE</scope>
</reference>
<organism evidence="2">
    <name type="scientific">marine sediment metagenome</name>
    <dbReference type="NCBI Taxonomy" id="412755"/>
    <lineage>
        <taxon>unclassified sequences</taxon>
        <taxon>metagenomes</taxon>
        <taxon>ecological metagenomes</taxon>
    </lineage>
</organism>
<feature type="non-terminal residue" evidence="2">
    <location>
        <position position="1"/>
    </location>
</feature>
<proteinExistence type="predicted"/>
<accession>A0A0F9A0R4</accession>
<evidence type="ECO:0000256" key="1">
    <source>
        <dbReference type="SAM" id="Phobius"/>
    </source>
</evidence>
<gene>
    <name evidence="2" type="ORF">LCGC14_2628890</name>
</gene>
<evidence type="ECO:0008006" key="3">
    <source>
        <dbReference type="Google" id="ProtNLM"/>
    </source>
</evidence>
<dbReference type="Gene3D" id="2.60.40.420">
    <property type="entry name" value="Cupredoxins - blue copper proteins"/>
    <property type="match status" value="1"/>
</dbReference>
<comment type="caution">
    <text evidence="2">The sequence shown here is derived from an EMBL/GenBank/DDBJ whole genome shotgun (WGS) entry which is preliminary data.</text>
</comment>
<evidence type="ECO:0000313" key="2">
    <source>
        <dbReference type="EMBL" id="KKL00083.1"/>
    </source>
</evidence>
<sequence length="456" mass="49022">AVALPLTVTGVGLLALLHGAWPHGQRASTTRRAPRRWARRALALAPAGVALIVVSVLAANWYGTQGPAQAQAIGPCAAGAPQRQYDVSLINIPIVLNRFGDLVPEGRMYILDENIQLARETWMTAADPFNPRDVIEPLVLRVNKGDCLEVSFTNRLNEPPPPLVPREDLMFELLGQELYPALSPIVDAADNFNPALAPTASMHFSGLAYDVNDSDGTAAGFNAGSLAGPGETILYRLFADEEGEYLLQNGADLSAESTAFGTFGAIAVEPVGSQWLDPVTNAPLRSGTSAIIVPGQGKSFREFVLIFHDEVEAEPGILTRFCGPVDPAEPDPAGPPEDCVPPTPEQEELLGQGALLGDRADTLLNLNDEIPGNEVPLEMEWHAINYRSEPLYNRYEEGCERGQPWGSPDAACLSVSLSSWIHGDPGGGDLVLHSYRNEPTRTRLLHGGTNETHAFH</sequence>
<dbReference type="InterPro" id="IPR008972">
    <property type="entry name" value="Cupredoxin"/>
</dbReference>
<dbReference type="SUPFAM" id="SSF49503">
    <property type="entry name" value="Cupredoxins"/>
    <property type="match status" value="1"/>
</dbReference>
<name>A0A0F9A0R4_9ZZZZ</name>
<dbReference type="EMBL" id="LAZR01045039">
    <property type="protein sequence ID" value="KKL00083.1"/>
    <property type="molecule type" value="Genomic_DNA"/>
</dbReference>
<keyword evidence="1" id="KW-0472">Membrane</keyword>
<feature type="transmembrane region" description="Helical" evidence="1">
    <location>
        <begin position="41"/>
        <end position="62"/>
    </location>
</feature>
<protein>
    <recommendedName>
        <fullName evidence="3">Plastocyanin-like domain-containing protein</fullName>
    </recommendedName>
</protein>
<keyword evidence="1" id="KW-0812">Transmembrane</keyword>